<evidence type="ECO:0000313" key="1">
    <source>
        <dbReference type="EMBL" id="BDR52907.1"/>
    </source>
</evidence>
<gene>
    <name evidence="1" type="ORF">KIM372_08140</name>
</gene>
<dbReference type="Proteomes" id="UP001321766">
    <property type="component" value="Chromosome"/>
</dbReference>
<sequence>MKASTPMRKYGKKVITLLEPSLEFENRFVERIEMIDQASLNGLRPSVPCSIGYKSPLKEYAEVNWYPQRALRIILTAAQISI</sequence>
<accession>A0ABN6SCS2</accession>
<organism evidence="1 2">
    <name type="scientific">Bombiscardovia nodaiensis</name>
    <dbReference type="NCBI Taxonomy" id="2932181"/>
    <lineage>
        <taxon>Bacteria</taxon>
        <taxon>Bacillati</taxon>
        <taxon>Actinomycetota</taxon>
        <taxon>Actinomycetes</taxon>
        <taxon>Bifidobacteriales</taxon>
        <taxon>Bifidobacteriaceae</taxon>
        <taxon>Bombiscardovia</taxon>
    </lineage>
</organism>
<keyword evidence="2" id="KW-1185">Reference proteome</keyword>
<protein>
    <submittedName>
        <fullName evidence="1">Uncharacterized protein</fullName>
    </submittedName>
</protein>
<reference evidence="1 2" key="1">
    <citation type="journal article" date="2023" name="Microbiol. Spectr.">
        <title>Symbiosis of Carpenter Bees with Uncharacterized Lactic Acid Bacteria Showing NAD Auxotrophy.</title>
        <authorList>
            <person name="Kawasaki S."/>
            <person name="Ozawa K."/>
            <person name="Mori T."/>
            <person name="Yamamoto A."/>
            <person name="Ito M."/>
            <person name="Ohkuma M."/>
            <person name="Sakamoto M."/>
            <person name="Matsutani M."/>
        </authorList>
    </citation>
    <scope>NUCLEOTIDE SEQUENCE [LARGE SCALE GENOMIC DNA]</scope>
    <source>
        <strain evidence="1 2">Kim37-2</strain>
    </source>
</reference>
<name>A0ABN6SCS2_9BIFI</name>
<proteinExistence type="predicted"/>
<dbReference type="EMBL" id="AP026798">
    <property type="protein sequence ID" value="BDR52907.1"/>
    <property type="molecule type" value="Genomic_DNA"/>
</dbReference>
<evidence type="ECO:0000313" key="2">
    <source>
        <dbReference type="Proteomes" id="UP001321766"/>
    </source>
</evidence>